<dbReference type="GO" id="GO:0046653">
    <property type="term" value="P:tetrahydrofolate metabolic process"/>
    <property type="evidence" value="ECO:0007669"/>
    <property type="project" value="InterPro"/>
</dbReference>
<evidence type="ECO:0000259" key="5">
    <source>
        <dbReference type="Pfam" id="PF08669"/>
    </source>
</evidence>
<dbReference type="InterPro" id="IPR029043">
    <property type="entry name" value="GcvT/YgfZ_C"/>
</dbReference>
<dbReference type="Pfam" id="PF13510">
    <property type="entry name" value="Fer2_4"/>
    <property type="match status" value="1"/>
</dbReference>
<dbReference type="AlphaFoldDB" id="A0AA35SZM4"/>
<dbReference type="InterPro" id="IPR023753">
    <property type="entry name" value="FAD/NAD-binding_dom"/>
</dbReference>
<dbReference type="InterPro" id="IPR006277">
    <property type="entry name" value="Sarcosine_oxidase_asu"/>
</dbReference>
<evidence type="ECO:0000313" key="8">
    <source>
        <dbReference type="Proteomes" id="UP001174909"/>
    </source>
</evidence>
<dbReference type="EMBL" id="CASHTH010002987">
    <property type="protein sequence ID" value="CAI8038402.1"/>
    <property type="molecule type" value="Genomic_DNA"/>
</dbReference>
<dbReference type="Pfam" id="PF01571">
    <property type="entry name" value="GCV_T"/>
    <property type="match status" value="1"/>
</dbReference>
<dbReference type="InterPro" id="IPR041854">
    <property type="entry name" value="BFD-like_2Fe2S-bd_dom_sf"/>
</dbReference>
<feature type="domain" description="FAD/NAD(P)-binding" evidence="4">
    <location>
        <begin position="190"/>
        <end position="448"/>
    </location>
</feature>
<dbReference type="InterPro" id="IPR028896">
    <property type="entry name" value="GcvT/YgfZ/DmdA"/>
</dbReference>
<dbReference type="GO" id="GO:0005739">
    <property type="term" value="C:mitochondrion"/>
    <property type="evidence" value="ECO:0007669"/>
    <property type="project" value="TreeGrafter"/>
</dbReference>
<gene>
    <name evidence="7" type="ORF">GBAR_LOCUS21416</name>
</gene>
<reference evidence="7" key="1">
    <citation type="submission" date="2023-03" db="EMBL/GenBank/DDBJ databases">
        <authorList>
            <person name="Steffen K."/>
            <person name="Cardenas P."/>
        </authorList>
    </citation>
    <scope>NUCLEOTIDE SEQUENCE</scope>
</reference>
<name>A0AA35SZM4_GEOBA</name>
<dbReference type="Gene3D" id="1.10.10.1100">
    <property type="entry name" value="BFD-like [2Fe-2S]-binding domain"/>
    <property type="match status" value="1"/>
</dbReference>
<dbReference type="InterPro" id="IPR041117">
    <property type="entry name" value="SoxA_A3"/>
</dbReference>
<dbReference type="PANTHER" id="PTHR43757">
    <property type="entry name" value="AMINOMETHYLTRANSFERASE"/>
    <property type="match status" value="1"/>
</dbReference>
<dbReference type="InterPro" id="IPR027266">
    <property type="entry name" value="TrmE/GcvT-like"/>
</dbReference>
<evidence type="ECO:0000256" key="1">
    <source>
        <dbReference type="ARBA" id="ARBA00008609"/>
    </source>
</evidence>
<keyword evidence="2" id="KW-0560">Oxidoreductase</keyword>
<dbReference type="InterPro" id="IPR042204">
    <property type="entry name" value="2Fe-2S-bd_N"/>
</dbReference>
<dbReference type="GO" id="GO:0008115">
    <property type="term" value="F:sarcosine oxidase activity"/>
    <property type="evidence" value="ECO:0007669"/>
    <property type="project" value="InterPro"/>
</dbReference>
<keyword evidence="8" id="KW-1185">Reference proteome</keyword>
<protein>
    <submittedName>
        <fullName evidence="7">Sarcosine oxidase subunit alpha</fullName>
    </submittedName>
</protein>
<dbReference type="Proteomes" id="UP001174909">
    <property type="component" value="Unassembled WGS sequence"/>
</dbReference>
<evidence type="ECO:0000313" key="7">
    <source>
        <dbReference type="EMBL" id="CAI8038402.1"/>
    </source>
</evidence>
<proteinExistence type="inferred from homology"/>
<feature type="domain" description="GCVT N-terminal" evidence="3">
    <location>
        <begin position="636"/>
        <end position="907"/>
    </location>
</feature>
<sequence>MLLIHCPWCGLREQDEFTYGVNQPYRLANGGRINRTKPITFRFNKKQYRGFEGDTVASALLANGVHLVARSFKYHRPRGIMGAGAEEPNALLQIESGSGSVPNPRATQTEIYEGLEVSSVNCWPSLSFDIASVMGWFSPVIPAGFYYKTFMYPRKGWMLYEKVIRRAAGFGKVQSDADPDRYDKVNAWCDVLVAGGGPAGLAAALSAARAGARVIIADENHEFGGGFLRTGCDDDRKWLERVLTELAEYPDVRLFTRTTVVGYYDSNFLVLNERVTDHLADASSDCARERNWRVRAKQVVLATGAIERPLVFGNNDLPGVMLSSAVSVYVNRFGVKPGNRAVIFTNNDSAYRTALDMLDADIQIEALIDVRSRGATVYSEMLATRGVKILAQSAVVCAKGRKRVTAVEVMELSNDLESITGTKRVYNCDLLAVSGGWSPAVHLHAQSGARPWFDSNKACFVPGDSVQMEQSVGAANAVFSAEPAIQEGFEAGVAAACLAGYEAVEGQKNGEDLGRRSEEYDIQPLWRVPSANARETSKQFVDFQNDTTAKDIEIAAREGYQSIEHLKRYTLLGFGTDQGKLGNINGMAILSKALGQEMSETGTTTFRPFYTPVTFGAIAGRELGSEFFDPVRKTAMHEWHVTHSAEFENVGQWKRPWYYPKSGETMQQAVDRECLAARNQVAMLDASTLGKIEIYGPDAVDFLNLVYTNSWSKLTTGSCRYGLMLGEDGMVMDDGVTAKLGENHYYMTTTTGGAAHVLTWMEQWRQTEWPWMKVYFTSVTEQWAVISISGPKARQLLQRVAPDLKASNEEFPFMTFREAMVAGVPGRIFRISFSGELAYELNVPAIYGMHVWKQVYEAGQEFEITPYGTETMHVLRAEKGFIIVGQDTDGSMTPIDLGMNWIVSKQKDCLGKRSLSRSDCMREDRKQLIGLLTDDPNKVLPEGGQLVEATSNAYPVPMIGHVTSSYWSACLGRSIALAVVKGGHSRMGARIYSTLMTGESIPATICSPVFYDSQGERQNV</sequence>
<evidence type="ECO:0000259" key="4">
    <source>
        <dbReference type="Pfam" id="PF07992"/>
    </source>
</evidence>
<comment type="similarity">
    <text evidence="1">Belongs to the GcvT family.</text>
</comment>
<dbReference type="Pfam" id="PF17806">
    <property type="entry name" value="SO_alpha_A3"/>
    <property type="match status" value="1"/>
</dbReference>
<feature type="domain" description="SoxA A3" evidence="6">
    <location>
        <begin position="537"/>
        <end position="621"/>
    </location>
</feature>
<dbReference type="Gene3D" id="3.30.1360.120">
    <property type="entry name" value="Probable tRNA modification gtpase trme, domain 1"/>
    <property type="match status" value="1"/>
</dbReference>
<dbReference type="PRINTS" id="PR00469">
    <property type="entry name" value="PNDRDTASEII"/>
</dbReference>
<dbReference type="Pfam" id="PF07992">
    <property type="entry name" value="Pyr_redox_2"/>
    <property type="match status" value="1"/>
</dbReference>
<feature type="domain" description="Aminomethyltransferase C-terminal" evidence="5">
    <location>
        <begin position="926"/>
        <end position="1012"/>
    </location>
</feature>
<dbReference type="InterPro" id="IPR036188">
    <property type="entry name" value="FAD/NAD-bd_sf"/>
</dbReference>
<organism evidence="7 8">
    <name type="scientific">Geodia barretti</name>
    <name type="common">Barrett's horny sponge</name>
    <dbReference type="NCBI Taxonomy" id="519541"/>
    <lineage>
        <taxon>Eukaryota</taxon>
        <taxon>Metazoa</taxon>
        <taxon>Porifera</taxon>
        <taxon>Demospongiae</taxon>
        <taxon>Heteroscleromorpha</taxon>
        <taxon>Tetractinellida</taxon>
        <taxon>Astrophorina</taxon>
        <taxon>Geodiidae</taxon>
        <taxon>Geodia</taxon>
    </lineage>
</organism>
<dbReference type="Gene3D" id="3.10.20.440">
    <property type="entry name" value="2Fe-2S iron-sulphur cluster binding domain, sarcosine oxidase, alpha subunit, N-terminal domain"/>
    <property type="match status" value="1"/>
</dbReference>
<dbReference type="SUPFAM" id="SSF51905">
    <property type="entry name" value="FAD/NAD(P)-binding domain"/>
    <property type="match status" value="1"/>
</dbReference>
<dbReference type="SUPFAM" id="SSF103025">
    <property type="entry name" value="Folate-binding domain"/>
    <property type="match status" value="1"/>
</dbReference>
<dbReference type="PRINTS" id="PR00368">
    <property type="entry name" value="FADPNR"/>
</dbReference>
<dbReference type="Gene3D" id="3.50.50.60">
    <property type="entry name" value="FAD/NAD(P)-binding domain"/>
    <property type="match status" value="1"/>
</dbReference>
<dbReference type="InterPro" id="IPR013977">
    <property type="entry name" value="GcvT_C"/>
</dbReference>
<dbReference type="PIRSF" id="PIRSF037980">
    <property type="entry name" value="SoxA"/>
    <property type="match status" value="1"/>
</dbReference>
<dbReference type="Pfam" id="PF08669">
    <property type="entry name" value="GCV_T_C"/>
    <property type="match status" value="1"/>
</dbReference>
<dbReference type="NCBIfam" id="TIGR01372">
    <property type="entry name" value="soxA"/>
    <property type="match status" value="1"/>
</dbReference>
<evidence type="ECO:0000256" key="2">
    <source>
        <dbReference type="ARBA" id="ARBA00023002"/>
    </source>
</evidence>
<accession>A0AA35SZM4</accession>
<evidence type="ECO:0000259" key="3">
    <source>
        <dbReference type="Pfam" id="PF01571"/>
    </source>
</evidence>
<dbReference type="InterPro" id="IPR006222">
    <property type="entry name" value="GCVT_N"/>
</dbReference>
<comment type="caution">
    <text evidence="7">The sequence shown here is derived from an EMBL/GenBank/DDBJ whole genome shotgun (WGS) entry which is preliminary data.</text>
</comment>
<dbReference type="PANTHER" id="PTHR43757:SF2">
    <property type="entry name" value="AMINOMETHYLTRANSFERASE, MITOCHONDRIAL"/>
    <property type="match status" value="1"/>
</dbReference>
<evidence type="ECO:0000259" key="6">
    <source>
        <dbReference type="Pfam" id="PF17806"/>
    </source>
</evidence>
<dbReference type="SUPFAM" id="SSF101790">
    <property type="entry name" value="Aminomethyltransferase beta-barrel domain"/>
    <property type="match status" value="1"/>
</dbReference>